<dbReference type="EMBL" id="JAAGBB010000007">
    <property type="protein sequence ID" value="MBR0664196.1"/>
    <property type="molecule type" value="Genomic_DNA"/>
</dbReference>
<protein>
    <submittedName>
        <fullName evidence="1">DUF465 domain-containing protein</fullName>
    </submittedName>
</protein>
<organism evidence="1 2">
    <name type="scientific">Plastoroseomonas hellenica</name>
    <dbReference type="NCBI Taxonomy" id="2687306"/>
    <lineage>
        <taxon>Bacteria</taxon>
        <taxon>Pseudomonadati</taxon>
        <taxon>Pseudomonadota</taxon>
        <taxon>Alphaproteobacteria</taxon>
        <taxon>Acetobacterales</taxon>
        <taxon>Acetobacteraceae</taxon>
        <taxon>Plastoroseomonas</taxon>
    </lineage>
</organism>
<evidence type="ECO:0000313" key="1">
    <source>
        <dbReference type="EMBL" id="MBR0664196.1"/>
    </source>
</evidence>
<name>A0ABS5EV70_9PROT</name>
<dbReference type="Proteomes" id="UP001196870">
    <property type="component" value="Unassembled WGS sequence"/>
</dbReference>
<dbReference type="Gene3D" id="6.10.280.50">
    <property type="match status" value="1"/>
</dbReference>
<evidence type="ECO:0000313" key="2">
    <source>
        <dbReference type="Proteomes" id="UP001196870"/>
    </source>
</evidence>
<accession>A0ABS5EV70</accession>
<keyword evidence="2" id="KW-1185">Reference proteome</keyword>
<dbReference type="InterPro" id="IPR038444">
    <property type="entry name" value="DUF465_sf"/>
</dbReference>
<proteinExistence type="predicted"/>
<gene>
    <name evidence="1" type="ORF">GXW71_07490</name>
</gene>
<dbReference type="InterPro" id="IPR007420">
    <property type="entry name" value="DUF465"/>
</dbReference>
<comment type="caution">
    <text evidence="1">The sequence shown here is derived from an EMBL/GenBank/DDBJ whole genome shotgun (WGS) entry which is preliminary data.</text>
</comment>
<dbReference type="Pfam" id="PF04325">
    <property type="entry name" value="DUF465"/>
    <property type="match status" value="1"/>
</dbReference>
<dbReference type="RefSeq" id="WP_211851796.1">
    <property type="nucleotide sequence ID" value="NZ_JAAGBB010000007.1"/>
</dbReference>
<reference evidence="2" key="1">
    <citation type="journal article" date="2021" name="Syst. Appl. Microbiol.">
        <title>Roseomonas hellenica sp. nov., isolated from roots of wild-growing Alkanna tinctoria.</title>
        <authorList>
            <person name="Rat A."/>
            <person name="Naranjo H.D."/>
            <person name="Lebbe L."/>
            <person name="Cnockaert M."/>
            <person name="Krigas N."/>
            <person name="Grigoriadou K."/>
            <person name="Maloupa E."/>
            <person name="Willems A."/>
        </authorList>
    </citation>
    <scope>NUCLEOTIDE SEQUENCE [LARGE SCALE GENOMIC DNA]</scope>
    <source>
        <strain evidence="2">LMG 31523</strain>
    </source>
</reference>
<sequence length="57" mass="6807">MPTEARLSTLETRHAALERRITDEGQRPAPDTGELHRLKLEKLRLKEEMERLRHRPH</sequence>